<feature type="domain" description="Root UVB sensitive protein C-terminal" evidence="3">
    <location>
        <begin position="340"/>
        <end position="501"/>
    </location>
</feature>
<dbReference type="InterPro" id="IPR006968">
    <property type="entry name" value="RUS_fam"/>
</dbReference>
<evidence type="ECO:0000259" key="3">
    <source>
        <dbReference type="Pfam" id="PF24160"/>
    </source>
</evidence>
<dbReference type="OrthoDB" id="364779at2759"/>
<proteinExistence type="inferred from homology"/>
<dbReference type="Pfam" id="PF24160">
    <property type="entry name" value="UVB_sens_C"/>
    <property type="match status" value="1"/>
</dbReference>
<evidence type="ECO:0000313" key="4">
    <source>
        <dbReference type="Proteomes" id="UP000504603"/>
    </source>
</evidence>
<dbReference type="Proteomes" id="UP000504603">
    <property type="component" value="Unplaced"/>
</dbReference>
<dbReference type="InterPro" id="IPR054549">
    <property type="entry name" value="UVB_sens_RUS_dom"/>
</dbReference>
<evidence type="ECO:0000313" key="5">
    <source>
        <dbReference type="RefSeq" id="XP_022155399.1"/>
    </source>
</evidence>
<dbReference type="Pfam" id="PF04884">
    <property type="entry name" value="UVB_sens_prot"/>
    <property type="match status" value="1"/>
</dbReference>
<dbReference type="PANTHER" id="PTHR12770:SF29">
    <property type="entry name" value="PROTEIN ROOT UVB SENSITIVE 4"/>
    <property type="match status" value="1"/>
</dbReference>
<dbReference type="InterPro" id="IPR055412">
    <property type="entry name" value="UVB_sens_C"/>
</dbReference>
<accession>A0A6J1DQ61</accession>
<protein>
    <submittedName>
        <fullName evidence="5">Protein root UVB sensitive 4</fullName>
    </submittedName>
</protein>
<dbReference type="KEGG" id="mcha:111022542"/>
<evidence type="ECO:0000256" key="1">
    <source>
        <dbReference type="ARBA" id="ARBA00007558"/>
    </source>
</evidence>
<evidence type="ECO:0000259" key="2">
    <source>
        <dbReference type="Pfam" id="PF04884"/>
    </source>
</evidence>
<organism evidence="4 5">
    <name type="scientific">Momordica charantia</name>
    <name type="common">Bitter gourd</name>
    <name type="synonym">Balsam pear</name>
    <dbReference type="NCBI Taxonomy" id="3673"/>
    <lineage>
        <taxon>Eukaryota</taxon>
        <taxon>Viridiplantae</taxon>
        <taxon>Streptophyta</taxon>
        <taxon>Embryophyta</taxon>
        <taxon>Tracheophyta</taxon>
        <taxon>Spermatophyta</taxon>
        <taxon>Magnoliopsida</taxon>
        <taxon>eudicotyledons</taxon>
        <taxon>Gunneridae</taxon>
        <taxon>Pentapetalae</taxon>
        <taxon>rosids</taxon>
        <taxon>fabids</taxon>
        <taxon>Cucurbitales</taxon>
        <taxon>Cucurbitaceae</taxon>
        <taxon>Momordiceae</taxon>
        <taxon>Momordica</taxon>
    </lineage>
</organism>
<sequence length="510" mass="56613">MQSSFNPLSNSLQFPRPWTLRPRFCSTPPTLATSFRTCYRADEGIDDGPGPSAPLRLPLLLRRSGRVSQYVWDGSCLQLVGVDGAASSDSSDFDDGFRTLCTACGLAVKDFFIPKNVSEHYVCYVKWKLLHRVFSSALQVIATQAMFRAIGVGHTRSLASAAALNWVLKDGLGRLSRCIYTASIASAFDTNLKRVRFLTAVLFSLSIAVELLTPAFPQYFLLLASIANIVKQISLGCYLSTASAVHRSFAVADNLGEVSAKAQIQSVCFDNLGLVLAALLNFLSKNDQRLQSALPFVVYPIFAAMDLFGTYQGLKHVHLQTLTKDRLEIILSTWIERGYVPTPAEVSEMEGIDLLCRKGKVSWPIRIGCLNLESQVPKLSMLAMRCVSNKDYYFICMDVFCRGLTTNRHGILLCLREGARAADIITGLLQACFIRKAIVSKARIWEEEIVKGIDLSDGMCKEWVNLVEDSKKYAEENGCFLIQQMPSLGWAVKNVLLSTNEQIRYSFVND</sequence>
<keyword evidence="4" id="KW-1185">Reference proteome</keyword>
<feature type="domain" description="Protein root UVB sensitive/RUS" evidence="2">
    <location>
        <begin position="108"/>
        <end position="337"/>
    </location>
</feature>
<dbReference type="PANTHER" id="PTHR12770">
    <property type="entry name" value="RUS1 FAMILY PROTEIN C16ORF58"/>
    <property type="match status" value="1"/>
</dbReference>
<gene>
    <name evidence="5" type="primary">LOC111022542</name>
</gene>
<reference evidence="5" key="1">
    <citation type="submission" date="2025-08" db="UniProtKB">
        <authorList>
            <consortium name="RefSeq"/>
        </authorList>
    </citation>
    <scope>IDENTIFICATION</scope>
    <source>
        <strain evidence="5">OHB3-1</strain>
    </source>
</reference>
<dbReference type="AlphaFoldDB" id="A0A6J1DQ61"/>
<comment type="similarity">
    <text evidence="1">Belongs to the RUS1 family.</text>
</comment>
<dbReference type="GeneID" id="111022542"/>
<name>A0A6J1DQ61_MOMCH</name>
<dbReference type="RefSeq" id="XP_022155399.1">
    <property type="nucleotide sequence ID" value="XM_022299707.1"/>
</dbReference>